<keyword evidence="3" id="KW-1185">Reference proteome</keyword>
<dbReference type="EMBL" id="SRLO01000445">
    <property type="protein sequence ID" value="TNN55787.1"/>
    <property type="molecule type" value="Genomic_DNA"/>
</dbReference>
<name>A0A4Z2GQD7_9TELE</name>
<feature type="region of interest" description="Disordered" evidence="1">
    <location>
        <begin position="112"/>
        <end position="139"/>
    </location>
</feature>
<proteinExistence type="predicted"/>
<evidence type="ECO:0000256" key="1">
    <source>
        <dbReference type="SAM" id="MobiDB-lite"/>
    </source>
</evidence>
<feature type="region of interest" description="Disordered" evidence="1">
    <location>
        <begin position="62"/>
        <end position="96"/>
    </location>
</feature>
<feature type="region of interest" description="Disordered" evidence="1">
    <location>
        <begin position="1"/>
        <end position="50"/>
    </location>
</feature>
<gene>
    <name evidence="2" type="ORF">EYF80_033959</name>
</gene>
<comment type="caution">
    <text evidence="2">The sequence shown here is derived from an EMBL/GenBank/DDBJ whole genome shotgun (WGS) entry which is preliminary data.</text>
</comment>
<feature type="compositionally biased region" description="Basic and acidic residues" evidence="1">
    <location>
        <begin position="1"/>
        <end position="13"/>
    </location>
</feature>
<accession>A0A4Z2GQD7</accession>
<dbReference type="Proteomes" id="UP000314294">
    <property type="component" value="Unassembled WGS sequence"/>
</dbReference>
<organism evidence="2 3">
    <name type="scientific">Liparis tanakae</name>
    <name type="common">Tanaka's snailfish</name>
    <dbReference type="NCBI Taxonomy" id="230148"/>
    <lineage>
        <taxon>Eukaryota</taxon>
        <taxon>Metazoa</taxon>
        <taxon>Chordata</taxon>
        <taxon>Craniata</taxon>
        <taxon>Vertebrata</taxon>
        <taxon>Euteleostomi</taxon>
        <taxon>Actinopterygii</taxon>
        <taxon>Neopterygii</taxon>
        <taxon>Teleostei</taxon>
        <taxon>Neoteleostei</taxon>
        <taxon>Acanthomorphata</taxon>
        <taxon>Eupercaria</taxon>
        <taxon>Perciformes</taxon>
        <taxon>Cottioidei</taxon>
        <taxon>Cottales</taxon>
        <taxon>Liparidae</taxon>
        <taxon>Liparis</taxon>
    </lineage>
</organism>
<feature type="compositionally biased region" description="Basic and acidic residues" evidence="1">
    <location>
        <begin position="117"/>
        <end position="130"/>
    </location>
</feature>
<protein>
    <submittedName>
        <fullName evidence="2">Uncharacterized protein</fullName>
    </submittedName>
</protein>
<dbReference type="AlphaFoldDB" id="A0A4Z2GQD7"/>
<evidence type="ECO:0000313" key="3">
    <source>
        <dbReference type="Proteomes" id="UP000314294"/>
    </source>
</evidence>
<reference evidence="2 3" key="1">
    <citation type="submission" date="2019-03" db="EMBL/GenBank/DDBJ databases">
        <title>First draft genome of Liparis tanakae, snailfish: a comprehensive survey of snailfish specific genes.</title>
        <authorList>
            <person name="Kim W."/>
            <person name="Song I."/>
            <person name="Jeong J.-H."/>
            <person name="Kim D."/>
            <person name="Kim S."/>
            <person name="Ryu S."/>
            <person name="Song J.Y."/>
            <person name="Lee S.K."/>
        </authorList>
    </citation>
    <scope>NUCLEOTIDE SEQUENCE [LARGE SCALE GENOMIC DNA]</scope>
    <source>
        <tissue evidence="2">Muscle</tissue>
    </source>
</reference>
<evidence type="ECO:0000313" key="2">
    <source>
        <dbReference type="EMBL" id="TNN55787.1"/>
    </source>
</evidence>
<sequence>MRYTSSEHTEARAAARASVKPAVRPWAGTPSCSEWERSSGRCYNSSPPGSSCCRRLRGGVSHSSQQERLIKAPSCRSKDLAPKNTQSGSAGVPVRLITPGVTLHHLSRDAPACTRRYRSDTRSRDGEAPRRRGSHANGSYRSFVGQRACLRLQSDAVTYRVTPAEGPDI</sequence>